<evidence type="ECO:0008006" key="5">
    <source>
        <dbReference type="Google" id="ProtNLM"/>
    </source>
</evidence>
<keyword evidence="2" id="KW-1133">Transmembrane helix</keyword>
<evidence type="ECO:0000256" key="2">
    <source>
        <dbReference type="SAM" id="Phobius"/>
    </source>
</evidence>
<name>A0ABZ1YZV8_9NOCA</name>
<evidence type="ECO:0000313" key="3">
    <source>
        <dbReference type="EMBL" id="WUV47755.1"/>
    </source>
</evidence>
<keyword evidence="2" id="KW-0472">Membrane</keyword>
<evidence type="ECO:0000256" key="1">
    <source>
        <dbReference type="SAM" id="MobiDB-lite"/>
    </source>
</evidence>
<feature type="region of interest" description="Disordered" evidence="1">
    <location>
        <begin position="1"/>
        <end position="22"/>
    </location>
</feature>
<accession>A0ABZ1YZV8</accession>
<organism evidence="3 4">
    <name type="scientific">Nocardia vinacea</name>
    <dbReference type="NCBI Taxonomy" id="96468"/>
    <lineage>
        <taxon>Bacteria</taxon>
        <taxon>Bacillati</taxon>
        <taxon>Actinomycetota</taxon>
        <taxon>Actinomycetes</taxon>
        <taxon>Mycobacteriales</taxon>
        <taxon>Nocardiaceae</taxon>
        <taxon>Nocardia</taxon>
    </lineage>
</organism>
<keyword evidence="4" id="KW-1185">Reference proteome</keyword>
<gene>
    <name evidence="3" type="ORF">OG563_05860</name>
</gene>
<proteinExistence type="predicted"/>
<protein>
    <recommendedName>
        <fullName evidence="5">Peptidase inhibitor family I36</fullName>
    </recommendedName>
</protein>
<dbReference type="EMBL" id="CP109441">
    <property type="protein sequence ID" value="WUV47755.1"/>
    <property type="molecule type" value="Genomic_DNA"/>
</dbReference>
<sequence>MINVSELRGAPRPTECPDQARNAKGRNKIRALSLLAAIAAGVGGFGIGTETPAANADIGVRCLWAGEAVPQGVAISAGGWTYRCQSDFFGFARWSREGYARGRSSVYNPGTNGNPAGKFSPGAQQPGTDYMDYCVGSQLIEGRDDIYEAVADGRGGLYWRAAGPISDWTFDMAANRPGPSWRSSSLCIDGNLT</sequence>
<keyword evidence="2" id="KW-0812">Transmembrane</keyword>
<feature type="transmembrane region" description="Helical" evidence="2">
    <location>
        <begin position="31"/>
        <end position="48"/>
    </location>
</feature>
<evidence type="ECO:0000313" key="4">
    <source>
        <dbReference type="Proteomes" id="UP001432062"/>
    </source>
</evidence>
<dbReference type="RefSeq" id="WP_329411899.1">
    <property type="nucleotide sequence ID" value="NZ_CP109441.1"/>
</dbReference>
<dbReference type="Proteomes" id="UP001432062">
    <property type="component" value="Chromosome"/>
</dbReference>
<reference evidence="3" key="1">
    <citation type="submission" date="2022-10" db="EMBL/GenBank/DDBJ databases">
        <title>The complete genomes of actinobacterial strains from the NBC collection.</title>
        <authorList>
            <person name="Joergensen T.S."/>
            <person name="Alvarez Arevalo M."/>
            <person name="Sterndorff E.B."/>
            <person name="Faurdal D."/>
            <person name="Vuksanovic O."/>
            <person name="Mourched A.-S."/>
            <person name="Charusanti P."/>
            <person name="Shaw S."/>
            <person name="Blin K."/>
            <person name="Weber T."/>
        </authorList>
    </citation>
    <scope>NUCLEOTIDE SEQUENCE</scope>
    <source>
        <strain evidence="3">NBC_01482</strain>
    </source>
</reference>